<feature type="compositionally biased region" description="Basic and acidic residues" evidence="6">
    <location>
        <begin position="147"/>
        <end position="156"/>
    </location>
</feature>
<dbReference type="GO" id="GO:0006457">
    <property type="term" value="P:protein folding"/>
    <property type="evidence" value="ECO:0007669"/>
    <property type="project" value="InterPro"/>
</dbReference>
<evidence type="ECO:0000256" key="5">
    <source>
        <dbReference type="RuleBase" id="RU363019"/>
    </source>
</evidence>
<dbReference type="InterPro" id="IPR044666">
    <property type="entry name" value="Cyclophilin_A-like"/>
</dbReference>
<dbReference type="Pfam" id="PF00160">
    <property type="entry name" value="Pro_isomerase"/>
    <property type="match status" value="1"/>
</dbReference>
<dbReference type="PIRSF" id="PIRSF001467">
    <property type="entry name" value="Peptidylpro_ismrse"/>
    <property type="match status" value="1"/>
</dbReference>
<evidence type="ECO:0000256" key="3">
    <source>
        <dbReference type="ARBA" id="ARBA00023110"/>
    </source>
</evidence>
<evidence type="ECO:0000256" key="4">
    <source>
        <dbReference type="ARBA" id="ARBA00023235"/>
    </source>
</evidence>
<dbReference type="InterPro" id="IPR020892">
    <property type="entry name" value="Cyclophilin-type_PPIase_CS"/>
</dbReference>
<evidence type="ECO:0000313" key="9">
    <source>
        <dbReference type="Proteomes" id="UP000241434"/>
    </source>
</evidence>
<dbReference type="AlphaFoldDB" id="A0A2P7PYS1"/>
<dbReference type="OrthoDB" id="9807797at2"/>
<dbReference type="EMBL" id="JYGE01000007">
    <property type="protein sequence ID" value="PSJ30858.1"/>
    <property type="molecule type" value="Genomic_DNA"/>
</dbReference>
<dbReference type="InterPro" id="IPR024936">
    <property type="entry name" value="Cyclophilin-type_PPIase"/>
</dbReference>
<dbReference type="SUPFAM" id="SSF50891">
    <property type="entry name" value="Cyclophilin-like"/>
    <property type="match status" value="1"/>
</dbReference>
<sequence>MEINNPIVTIEMENGDIMKAELYPHIAPNTVRNFIDLINHNFYDGLIFHRVIKGFMIQGGCPDGTGMGGPGYTIAGEFSGNGFTNNLKHDRGVLSMARAMSPNSAGSQFFIMHKNSPHLDAQYASFGRIIEGLEVVDAIAESKTGFGDKPKKEQKIKSMTVDTQGINYEEPEKM</sequence>
<dbReference type="GO" id="GO:0003755">
    <property type="term" value="F:peptidyl-prolyl cis-trans isomerase activity"/>
    <property type="evidence" value="ECO:0007669"/>
    <property type="project" value="UniProtKB-UniRule"/>
</dbReference>
<accession>A0A2P7PYS1</accession>
<protein>
    <recommendedName>
        <fullName evidence="5">Peptidyl-prolyl cis-trans isomerase</fullName>
        <shortName evidence="5">PPIase</shortName>
        <ecNumber evidence="5">5.2.1.8</ecNumber>
    </recommendedName>
</protein>
<dbReference type="PROSITE" id="PS50072">
    <property type="entry name" value="CSA_PPIASE_2"/>
    <property type="match status" value="1"/>
</dbReference>
<proteinExistence type="inferred from homology"/>
<comment type="function">
    <text evidence="1 5">PPIases accelerate the folding of proteins. It catalyzes the cis-trans isomerization of proline imidic peptide bonds in oligopeptides.</text>
</comment>
<dbReference type="PROSITE" id="PS00170">
    <property type="entry name" value="CSA_PPIASE_1"/>
    <property type="match status" value="1"/>
</dbReference>
<evidence type="ECO:0000256" key="2">
    <source>
        <dbReference type="ARBA" id="ARBA00007365"/>
    </source>
</evidence>
<evidence type="ECO:0000259" key="7">
    <source>
        <dbReference type="PROSITE" id="PS50072"/>
    </source>
</evidence>
<evidence type="ECO:0000313" key="8">
    <source>
        <dbReference type="EMBL" id="PSJ30858.1"/>
    </source>
</evidence>
<keyword evidence="3 5" id="KW-0697">Rotamase</keyword>
<reference evidence="8" key="1">
    <citation type="thesis" date="2015" institute="Rutgers" country="The State University of New Jersey, 14 College Farm Rd., New Brunswick, NJ, USA">
        <title>Ammonia toxicity in bacteria and its implications for treatment of and resource recovery from highly nitrogenous organic wastes.</title>
        <authorList>
            <person name="Luther A.K."/>
        </authorList>
    </citation>
    <scope>NUCLEOTIDE SEQUENCE</scope>
    <source>
        <strain evidence="8">RT-10B</strain>
    </source>
</reference>
<dbReference type="RefSeq" id="WP_106777350.1">
    <property type="nucleotide sequence ID" value="NZ_JBGGGQ010000003.1"/>
</dbReference>
<gene>
    <name evidence="8" type="ORF">UF10_08325</name>
</gene>
<dbReference type="InterPro" id="IPR029000">
    <property type="entry name" value="Cyclophilin-like_dom_sf"/>
</dbReference>
<feature type="region of interest" description="Disordered" evidence="6">
    <location>
        <begin position="147"/>
        <end position="174"/>
    </location>
</feature>
<dbReference type="InterPro" id="IPR002130">
    <property type="entry name" value="Cyclophilin-type_PPIase_dom"/>
</dbReference>
<feature type="domain" description="PPIase cyclophilin-type" evidence="7">
    <location>
        <begin position="18"/>
        <end position="161"/>
    </location>
</feature>
<dbReference type="EC" id="5.2.1.8" evidence="5"/>
<keyword evidence="9" id="KW-1185">Reference proteome</keyword>
<name>A0A2P7PYS1_9FIRM</name>
<dbReference type="PANTHER" id="PTHR45625">
    <property type="entry name" value="PEPTIDYL-PROLYL CIS-TRANS ISOMERASE-RELATED"/>
    <property type="match status" value="1"/>
</dbReference>
<comment type="catalytic activity">
    <reaction evidence="5">
        <text>[protein]-peptidylproline (omega=180) = [protein]-peptidylproline (omega=0)</text>
        <dbReference type="Rhea" id="RHEA:16237"/>
        <dbReference type="Rhea" id="RHEA-COMP:10747"/>
        <dbReference type="Rhea" id="RHEA-COMP:10748"/>
        <dbReference type="ChEBI" id="CHEBI:83833"/>
        <dbReference type="ChEBI" id="CHEBI:83834"/>
        <dbReference type="EC" id="5.2.1.8"/>
    </reaction>
</comment>
<comment type="caution">
    <text evidence="8">The sequence shown here is derived from an EMBL/GenBank/DDBJ whole genome shotgun (WGS) entry which is preliminary data.</text>
</comment>
<dbReference type="CDD" id="cd00317">
    <property type="entry name" value="cyclophilin"/>
    <property type="match status" value="1"/>
</dbReference>
<keyword evidence="4 5" id="KW-0413">Isomerase</keyword>
<dbReference type="PANTHER" id="PTHR45625:SF4">
    <property type="entry name" value="PEPTIDYLPROLYL ISOMERASE DOMAIN AND WD REPEAT-CONTAINING PROTEIN 1"/>
    <property type="match status" value="1"/>
</dbReference>
<dbReference type="Proteomes" id="UP000241434">
    <property type="component" value="Unassembled WGS sequence"/>
</dbReference>
<evidence type="ECO:0000256" key="1">
    <source>
        <dbReference type="ARBA" id="ARBA00002388"/>
    </source>
</evidence>
<evidence type="ECO:0000256" key="6">
    <source>
        <dbReference type="SAM" id="MobiDB-lite"/>
    </source>
</evidence>
<dbReference type="Gene3D" id="2.40.100.10">
    <property type="entry name" value="Cyclophilin-like"/>
    <property type="match status" value="1"/>
</dbReference>
<dbReference type="PRINTS" id="PR00153">
    <property type="entry name" value="CSAPPISMRASE"/>
</dbReference>
<comment type="similarity">
    <text evidence="2 5">Belongs to the cyclophilin-type PPIase family.</text>
</comment>
<organism evidence="8 9">
    <name type="scientific">Peptostreptococcus russellii</name>
    <dbReference type="NCBI Taxonomy" id="215200"/>
    <lineage>
        <taxon>Bacteria</taxon>
        <taxon>Bacillati</taxon>
        <taxon>Bacillota</taxon>
        <taxon>Clostridia</taxon>
        <taxon>Peptostreptococcales</taxon>
        <taxon>Peptostreptococcaceae</taxon>
        <taxon>Peptostreptococcus</taxon>
    </lineage>
</organism>